<keyword evidence="4" id="KW-1185">Reference proteome</keyword>
<dbReference type="InterPro" id="IPR012340">
    <property type="entry name" value="NA-bd_OB-fold"/>
</dbReference>
<dbReference type="GO" id="GO:0009295">
    <property type="term" value="C:nucleoid"/>
    <property type="evidence" value="ECO:0007669"/>
    <property type="project" value="TreeGrafter"/>
</dbReference>
<protein>
    <submittedName>
        <fullName evidence="3">Single-stranded DNA-binding protein</fullName>
    </submittedName>
</protein>
<dbReference type="EMBL" id="SMGQ01000015">
    <property type="protein sequence ID" value="TCK90616.1"/>
    <property type="molecule type" value="Genomic_DNA"/>
</dbReference>
<dbReference type="PROSITE" id="PS50935">
    <property type="entry name" value="SSB"/>
    <property type="match status" value="2"/>
</dbReference>
<dbReference type="PANTHER" id="PTHR10302:SF27">
    <property type="entry name" value="SINGLE-STRANDED DNA-BINDING PROTEIN"/>
    <property type="match status" value="1"/>
</dbReference>
<dbReference type="GO" id="GO:0006260">
    <property type="term" value="P:DNA replication"/>
    <property type="evidence" value="ECO:0007669"/>
    <property type="project" value="InterPro"/>
</dbReference>
<evidence type="ECO:0000313" key="4">
    <source>
        <dbReference type="Proteomes" id="UP000294545"/>
    </source>
</evidence>
<evidence type="ECO:0000313" key="3">
    <source>
        <dbReference type="EMBL" id="TCK90616.1"/>
    </source>
</evidence>
<dbReference type="NCBIfam" id="NF004476">
    <property type="entry name" value="PRK05813.1"/>
    <property type="match status" value="1"/>
</dbReference>
<dbReference type="AlphaFoldDB" id="A0A4R1MDS2"/>
<organism evidence="3 4">
    <name type="scientific">Natranaerovirga hydrolytica</name>
    <dbReference type="NCBI Taxonomy" id="680378"/>
    <lineage>
        <taxon>Bacteria</taxon>
        <taxon>Bacillati</taxon>
        <taxon>Bacillota</taxon>
        <taxon>Clostridia</taxon>
        <taxon>Lachnospirales</taxon>
        <taxon>Natranaerovirgaceae</taxon>
        <taxon>Natranaerovirga</taxon>
    </lineage>
</organism>
<dbReference type="OrthoDB" id="9780175at2"/>
<name>A0A4R1MDS2_9FIRM</name>
<dbReference type="Proteomes" id="UP000294545">
    <property type="component" value="Unassembled WGS sequence"/>
</dbReference>
<dbReference type="GO" id="GO:0003697">
    <property type="term" value="F:single-stranded DNA binding"/>
    <property type="evidence" value="ECO:0007669"/>
    <property type="project" value="InterPro"/>
</dbReference>
<comment type="caution">
    <text evidence="3">The sequence shown here is derived from an EMBL/GenBank/DDBJ whole genome shotgun (WGS) entry which is preliminary data.</text>
</comment>
<evidence type="ECO:0000256" key="1">
    <source>
        <dbReference type="ARBA" id="ARBA00023125"/>
    </source>
</evidence>
<dbReference type="CDD" id="cd04496">
    <property type="entry name" value="SSB_OBF"/>
    <property type="match status" value="1"/>
</dbReference>
<dbReference type="Pfam" id="PF00436">
    <property type="entry name" value="SSB"/>
    <property type="match status" value="1"/>
</dbReference>
<evidence type="ECO:0000256" key="2">
    <source>
        <dbReference type="PROSITE-ProRule" id="PRU00252"/>
    </source>
</evidence>
<gene>
    <name evidence="3" type="ORF">EDC19_2385</name>
</gene>
<dbReference type="PANTHER" id="PTHR10302">
    <property type="entry name" value="SINGLE-STRANDED DNA-BINDING PROTEIN"/>
    <property type="match status" value="1"/>
</dbReference>
<proteinExistence type="predicted"/>
<keyword evidence="1 2" id="KW-0238">DNA-binding</keyword>
<dbReference type="Gene3D" id="2.40.50.140">
    <property type="entry name" value="Nucleic acid-binding proteins"/>
    <property type="match status" value="2"/>
</dbReference>
<dbReference type="SUPFAM" id="SSF50249">
    <property type="entry name" value="Nucleic acid-binding proteins"/>
    <property type="match status" value="1"/>
</dbReference>
<dbReference type="InterPro" id="IPR011344">
    <property type="entry name" value="ssDNA-bd"/>
</dbReference>
<reference evidence="3 4" key="1">
    <citation type="submission" date="2019-03" db="EMBL/GenBank/DDBJ databases">
        <title>Genomic Encyclopedia of Type Strains, Phase IV (KMG-IV): sequencing the most valuable type-strain genomes for metagenomic binning, comparative biology and taxonomic classification.</title>
        <authorList>
            <person name="Goeker M."/>
        </authorList>
    </citation>
    <scope>NUCLEOTIDE SEQUENCE [LARGE SCALE GENOMIC DNA]</scope>
    <source>
        <strain evidence="3 4">DSM 24176</strain>
    </source>
</reference>
<sequence>MTDKIIRNNQVNLIGKVLTDFEFSHEVFGEGFYTFEIEVPRLSEAVDVIPVLVSDRLINVDEKVKGKFIDIKGQFRSYNRQENGRNRLLLTVFVREISVLEDEKINRNPNYIYLDGYVCKNPVYRTTPFGREITDLLIAVNRPYNKSDYIPCISWGRNSRFAKEFSVGQNIRVWGRIQSRTYQKKYDEDNIVTRIAYEVSVSKMEVVEEENEEANG</sequence>
<dbReference type="InterPro" id="IPR000424">
    <property type="entry name" value="Primosome_PriB/ssb"/>
</dbReference>
<dbReference type="RefSeq" id="WP_132283061.1">
    <property type="nucleotide sequence ID" value="NZ_SMGQ01000015.1"/>
</dbReference>
<accession>A0A4R1MDS2</accession>